<accession>A0A3S4HE31</accession>
<proteinExistence type="predicted"/>
<gene>
    <name evidence="1" type="ORF">NCTC11214_00138</name>
</gene>
<dbReference type="KEGG" id="sof:NCTC11214_00138"/>
<dbReference type="EMBL" id="LR134117">
    <property type="protein sequence ID" value="VDZ51311.1"/>
    <property type="molecule type" value="Genomic_DNA"/>
</dbReference>
<name>A0A3S4HE31_SEROD</name>
<dbReference type="RefSeq" id="WP_004966050.1">
    <property type="nucleotide sequence ID" value="NZ_LR134117.1"/>
</dbReference>
<evidence type="ECO:0000313" key="1">
    <source>
        <dbReference type="EMBL" id="VDZ51311.1"/>
    </source>
</evidence>
<reference evidence="1 2" key="1">
    <citation type="submission" date="2018-12" db="EMBL/GenBank/DDBJ databases">
        <authorList>
            <consortium name="Pathogen Informatics"/>
        </authorList>
    </citation>
    <scope>NUCLEOTIDE SEQUENCE [LARGE SCALE GENOMIC DNA]</scope>
    <source>
        <strain evidence="1 2">NCTC11214</strain>
    </source>
</reference>
<dbReference type="Proteomes" id="UP000281391">
    <property type="component" value="Chromosome"/>
</dbReference>
<protein>
    <submittedName>
        <fullName evidence="1">Uncharacterized protein</fullName>
    </submittedName>
</protein>
<dbReference type="AlphaFoldDB" id="A0A3S4HE31"/>
<sequence length="94" mass="10943">MGQDLTPEQARFAVLLTDSPRIAGYWDVDTRRCHENALRSALEFMSRGERQLALFFLSLWTGNDEGFDLLAAARVVDSKHRQLLIHWLRDPFWP</sequence>
<evidence type="ECO:0000313" key="2">
    <source>
        <dbReference type="Proteomes" id="UP000281391"/>
    </source>
</evidence>
<organism evidence="1 2">
    <name type="scientific">Serratia odorifera</name>
    <dbReference type="NCBI Taxonomy" id="618"/>
    <lineage>
        <taxon>Bacteria</taxon>
        <taxon>Pseudomonadati</taxon>
        <taxon>Pseudomonadota</taxon>
        <taxon>Gammaproteobacteria</taxon>
        <taxon>Enterobacterales</taxon>
        <taxon>Yersiniaceae</taxon>
        <taxon>Serratia</taxon>
    </lineage>
</organism>